<organism evidence="1 2">
    <name type="scientific">Gigaspora margarita</name>
    <dbReference type="NCBI Taxonomy" id="4874"/>
    <lineage>
        <taxon>Eukaryota</taxon>
        <taxon>Fungi</taxon>
        <taxon>Fungi incertae sedis</taxon>
        <taxon>Mucoromycota</taxon>
        <taxon>Glomeromycotina</taxon>
        <taxon>Glomeromycetes</taxon>
        <taxon>Diversisporales</taxon>
        <taxon>Gigasporaceae</taxon>
        <taxon>Gigaspora</taxon>
    </lineage>
</organism>
<keyword evidence="2" id="KW-1185">Reference proteome</keyword>
<feature type="non-terminal residue" evidence="1">
    <location>
        <position position="1"/>
    </location>
</feature>
<reference evidence="1 2" key="1">
    <citation type="submission" date="2021-06" db="EMBL/GenBank/DDBJ databases">
        <authorList>
            <person name="Kallberg Y."/>
            <person name="Tangrot J."/>
            <person name="Rosling A."/>
        </authorList>
    </citation>
    <scope>NUCLEOTIDE SEQUENCE [LARGE SCALE GENOMIC DNA]</scope>
    <source>
        <strain evidence="1 2">120-4 pot B 10/14</strain>
    </source>
</reference>
<name>A0ABN7X0M3_GIGMA</name>
<sequence length="120" mass="13638">GLFKKITCAEIQELSVIMGSDHELPVARLQLKGIHSGKESDQKIKFDDPRKMERIPNSALEEVRQKNTKTIAKAAIALGKLICKVKQNKISAKCLLVEVWNNQIRRINHLTKTKVNKFPH</sequence>
<evidence type="ECO:0000313" key="2">
    <source>
        <dbReference type="Proteomes" id="UP000789901"/>
    </source>
</evidence>
<protein>
    <submittedName>
        <fullName evidence="1">14914_t:CDS:1</fullName>
    </submittedName>
</protein>
<gene>
    <name evidence="1" type="ORF">GMARGA_LOCUS37186</name>
</gene>
<dbReference type="EMBL" id="CAJVQB010076488">
    <property type="protein sequence ID" value="CAG8844596.1"/>
    <property type="molecule type" value="Genomic_DNA"/>
</dbReference>
<dbReference type="Proteomes" id="UP000789901">
    <property type="component" value="Unassembled WGS sequence"/>
</dbReference>
<proteinExistence type="predicted"/>
<comment type="caution">
    <text evidence="1">The sequence shown here is derived from an EMBL/GenBank/DDBJ whole genome shotgun (WGS) entry which is preliminary data.</text>
</comment>
<evidence type="ECO:0000313" key="1">
    <source>
        <dbReference type="EMBL" id="CAG8844596.1"/>
    </source>
</evidence>
<feature type="non-terminal residue" evidence="1">
    <location>
        <position position="120"/>
    </location>
</feature>
<accession>A0ABN7X0M3</accession>